<protein>
    <submittedName>
        <fullName evidence="1">Uncharacterized protein</fullName>
    </submittedName>
</protein>
<reference evidence="1" key="1">
    <citation type="submission" date="2019-12" db="EMBL/GenBank/DDBJ databases">
        <title>Genome sequencing and annotation of Brassica cretica.</title>
        <authorList>
            <person name="Studholme D.J."/>
            <person name="Sarris P."/>
        </authorList>
    </citation>
    <scope>NUCLEOTIDE SEQUENCE</scope>
    <source>
        <strain evidence="1">PFS-109/04</strain>
        <tissue evidence="1">Leaf</tissue>
    </source>
</reference>
<organism evidence="1 2">
    <name type="scientific">Brassica cretica</name>
    <name type="common">Mustard</name>
    <dbReference type="NCBI Taxonomy" id="69181"/>
    <lineage>
        <taxon>Eukaryota</taxon>
        <taxon>Viridiplantae</taxon>
        <taxon>Streptophyta</taxon>
        <taxon>Embryophyta</taxon>
        <taxon>Tracheophyta</taxon>
        <taxon>Spermatophyta</taxon>
        <taxon>Magnoliopsida</taxon>
        <taxon>eudicotyledons</taxon>
        <taxon>Gunneridae</taxon>
        <taxon>Pentapetalae</taxon>
        <taxon>rosids</taxon>
        <taxon>malvids</taxon>
        <taxon>Brassicales</taxon>
        <taxon>Brassicaceae</taxon>
        <taxon>Brassiceae</taxon>
        <taxon>Brassica</taxon>
    </lineage>
</organism>
<dbReference type="AlphaFoldDB" id="A0A8S9RDX6"/>
<name>A0A8S9RDX6_BRACR</name>
<comment type="caution">
    <text evidence="1">The sequence shown here is derived from an EMBL/GenBank/DDBJ whole genome shotgun (WGS) entry which is preliminary data.</text>
</comment>
<sequence length="465" mass="50873">MSLRSHLKLYGKNRGSDRALPKRRYDISPCILVYPSMLSPEDRMDAGVGAGASLNRNLEAGVLPGAWMIFPNQFASYFSISSSNSGNNLCTQVNQSCSFSAGFPWTGHRSSNLSFPVGINTGLSVAGPLGLARIRRRSKVSFYGEIQDPGLACRWMARLIGLAGEDHLYQLKSASHNDVPQSTDHYMEPAQHGVQDVLNISTEVHVFHRTRLDLDHARLEKDHARHEKDHARFDLDHARLDRLQQGISLGSRAVGEIPSSSKFGIRLLFALFLRFLYFVVDISCSDCLACGIDAGVGAGASLYRNLEAGVLPGAWMIFPNQFAPYFPISSSNLGNNLCTQVNRSCSFSAGFPWTGHRSSNLSFPGARGLKYFFLVGAKPDGETLDASVGINTSLSVAGPLGLARIRCRSKVFFSGEIQDPGLACRWMARLIGLAGEDHLYQLKSVVGDLQSRSEVVILDLEFALQ</sequence>
<dbReference type="EMBL" id="QGKX02000095">
    <property type="protein sequence ID" value="KAF3571030.1"/>
    <property type="molecule type" value="Genomic_DNA"/>
</dbReference>
<proteinExistence type="predicted"/>
<gene>
    <name evidence="1" type="ORF">F2Q69_00059708</name>
</gene>
<accession>A0A8S9RDX6</accession>
<dbReference type="InterPro" id="IPR026162">
    <property type="entry name" value="MSANTD4"/>
</dbReference>
<dbReference type="PANTHER" id="PTHR21732:SF0">
    <property type="entry name" value="MYB_SANT-LIKE DNA-BINDING DOMAIN-CONTAINING PROTEIN 4"/>
    <property type="match status" value="1"/>
</dbReference>
<evidence type="ECO:0000313" key="2">
    <source>
        <dbReference type="Proteomes" id="UP000712600"/>
    </source>
</evidence>
<dbReference type="Proteomes" id="UP000712600">
    <property type="component" value="Unassembled WGS sequence"/>
</dbReference>
<evidence type="ECO:0000313" key="1">
    <source>
        <dbReference type="EMBL" id="KAF3571030.1"/>
    </source>
</evidence>
<dbReference type="PANTHER" id="PTHR21732">
    <property type="entry name" value="MYB/SANT-LIKE DNA-BINDING DOMAIN-CONTAINING PROTEIN 4"/>
    <property type="match status" value="1"/>
</dbReference>